<organism evidence="1 2">
    <name type="scientific">Paraburkholderia steynii</name>
    <dbReference type="NCBI Taxonomy" id="1245441"/>
    <lineage>
        <taxon>Bacteria</taxon>
        <taxon>Pseudomonadati</taxon>
        <taxon>Pseudomonadota</taxon>
        <taxon>Betaproteobacteria</taxon>
        <taxon>Burkholderiales</taxon>
        <taxon>Burkholderiaceae</taxon>
        <taxon>Paraburkholderia</taxon>
    </lineage>
</organism>
<evidence type="ECO:0008006" key="3">
    <source>
        <dbReference type="Google" id="ProtNLM"/>
    </source>
</evidence>
<name>A0A4R0XA53_9BURK</name>
<sequence length="281" mass="31627">MNDRLLARPNPFPDESPQGLLLRAAFLNGWRSPIEMLLAFRLRYRRSVLTDPEVLQGIFDTLGICVEASSISFNGGRDYFLEYSSRLPLSMLRADAAPVCVSCLCECDYLRREWSHRLICSCVAHMRALLFECPSCGGTLSWDRGSPSLCSCGFDLRTAKPGLASPFAVSIERAFNRRDRGLVGDLTRFFILLEEVDFTRAGADFDWSNTAAALSLNDKRSVDALVALLRRNNGSESPQRTLRYFLRYGAVTRTRALQAIRVFSEDRYAGDNDYESSCIDQ</sequence>
<keyword evidence="2" id="KW-1185">Reference proteome</keyword>
<dbReference type="AlphaFoldDB" id="A0A4R0XA53"/>
<accession>A0A4R0XA53</accession>
<evidence type="ECO:0000313" key="1">
    <source>
        <dbReference type="EMBL" id="TCG07186.1"/>
    </source>
</evidence>
<protein>
    <recommendedName>
        <fullName evidence="3">TniQ family protein</fullName>
    </recommendedName>
</protein>
<reference evidence="1 2" key="1">
    <citation type="submission" date="2017-02" db="EMBL/GenBank/DDBJ databases">
        <title>Paraburkholderia sophoroidis sp. nov. and Paraburkholderia steynii sp. nov. rhizobial symbionts of the fynbos legume Hypocalyptus sophoroides.</title>
        <authorList>
            <person name="Steenkamp E.T."/>
            <person name="Beukes C.W."/>
            <person name="Van Zyl E."/>
            <person name="Avontuur J."/>
            <person name="Chan W.Y."/>
            <person name="Hassen A."/>
            <person name="Palmer M."/>
            <person name="Mthombeni L."/>
            <person name="Phalane F."/>
            <person name="Sereme K."/>
            <person name="Venter S.N."/>
        </authorList>
    </citation>
    <scope>NUCLEOTIDE SEQUENCE [LARGE SCALE GENOMIC DNA]</scope>
    <source>
        <strain evidence="1 2">HC1.1ba</strain>
    </source>
</reference>
<evidence type="ECO:0000313" key="2">
    <source>
        <dbReference type="Proteomes" id="UP000294200"/>
    </source>
</evidence>
<comment type="caution">
    <text evidence="1">The sequence shown here is derived from an EMBL/GenBank/DDBJ whole genome shotgun (WGS) entry which is preliminary data.</text>
</comment>
<proteinExistence type="predicted"/>
<dbReference type="Proteomes" id="UP000294200">
    <property type="component" value="Unassembled WGS sequence"/>
</dbReference>
<gene>
    <name evidence="1" type="ORF">BZM27_21085</name>
</gene>
<dbReference type="EMBL" id="MWML01000075">
    <property type="protein sequence ID" value="TCG07186.1"/>
    <property type="molecule type" value="Genomic_DNA"/>
</dbReference>